<dbReference type="PANTHER" id="PTHR43273:SF8">
    <property type="entry name" value="RADICAL SAM DOMAIN PROTEIN"/>
    <property type="match status" value="1"/>
</dbReference>
<dbReference type="PROSITE" id="PS01305">
    <property type="entry name" value="MOAA_NIFB_PQQE"/>
    <property type="match status" value="1"/>
</dbReference>
<gene>
    <name evidence="8" type="ORF">ACFSTE_21870</name>
</gene>
<dbReference type="RefSeq" id="WP_378254067.1">
    <property type="nucleotide sequence ID" value="NZ_JBHSJV010000001.1"/>
</dbReference>
<accession>A0ABW5NE31</accession>
<keyword evidence="4" id="KW-0479">Metal-binding</keyword>
<reference evidence="9" key="1">
    <citation type="journal article" date="2019" name="Int. J. Syst. Evol. Microbiol.">
        <title>The Global Catalogue of Microorganisms (GCM) 10K type strain sequencing project: providing services to taxonomists for standard genome sequencing and annotation.</title>
        <authorList>
            <consortium name="The Broad Institute Genomics Platform"/>
            <consortium name="The Broad Institute Genome Sequencing Center for Infectious Disease"/>
            <person name="Wu L."/>
            <person name="Ma J."/>
        </authorList>
    </citation>
    <scope>NUCLEOTIDE SEQUENCE [LARGE SCALE GENOMIC DNA]</scope>
    <source>
        <strain evidence="9">KCTC 42423</strain>
    </source>
</reference>
<protein>
    <submittedName>
        <fullName evidence="8">Radical SAM protein</fullName>
    </submittedName>
</protein>
<dbReference type="InterPro" id="IPR023867">
    <property type="entry name" value="Sulphatase_maturase_rSAM"/>
</dbReference>
<keyword evidence="6" id="KW-0411">Iron-sulfur</keyword>
<proteinExistence type="predicted"/>
<dbReference type="InterPro" id="IPR058240">
    <property type="entry name" value="rSAM_sf"/>
</dbReference>
<dbReference type="InterPro" id="IPR007197">
    <property type="entry name" value="rSAM"/>
</dbReference>
<dbReference type="Pfam" id="PF04055">
    <property type="entry name" value="Radical_SAM"/>
    <property type="match status" value="1"/>
</dbReference>
<evidence type="ECO:0000256" key="4">
    <source>
        <dbReference type="ARBA" id="ARBA00022723"/>
    </source>
</evidence>
<keyword evidence="9" id="KW-1185">Reference proteome</keyword>
<evidence type="ECO:0000256" key="3">
    <source>
        <dbReference type="ARBA" id="ARBA00022691"/>
    </source>
</evidence>
<evidence type="ECO:0000256" key="2">
    <source>
        <dbReference type="ARBA" id="ARBA00022485"/>
    </source>
</evidence>
<keyword evidence="5" id="KW-0408">Iron</keyword>
<evidence type="ECO:0000259" key="7">
    <source>
        <dbReference type="PROSITE" id="PS51918"/>
    </source>
</evidence>
<dbReference type="SFLD" id="SFLDG01386">
    <property type="entry name" value="main_SPASM_domain-containing"/>
    <property type="match status" value="1"/>
</dbReference>
<dbReference type="PROSITE" id="PS51918">
    <property type="entry name" value="RADICAL_SAM"/>
    <property type="match status" value="1"/>
</dbReference>
<dbReference type="InterPro" id="IPR013785">
    <property type="entry name" value="Aldolase_TIM"/>
</dbReference>
<dbReference type="InterPro" id="IPR000385">
    <property type="entry name" value="MoaA_NifB_PqqE_Fe-S-bd_CS"/>
</dbReference>
<dbReference type="PANTHER" id="PTHR43273">
    <property type="entry name" value="ANAEROBIC SULFATASE-MATURATING ENZYME HOMOLOG ASLB-RELATED"/>
    <property type="match status" value="1"/>
</dbReference>
<evidence type="ECO:0000256" key="5">
    <source>
        <dbReference type="ARBA" id="ARBA00023004"/>
    </source>
</evidence>
<sequence>MEFDALVVKVASRCNLNCSYCFMYNMGDTTYKKQPKYMDADCVDAILEKTIVYLKKYPRKKFTFIFHGGEPLLIDKVFYREFVYKAEKAREQLLTTSFEYDMQTNGVLIDKEWCSLFKELAIFPSISVDGTEKAHDMYRVDHKGRGSYQAVRKGVQLLKRETGLATIACVINTEEDPIVIYNSFKEMGAHSVNYLIPDYTYDNVPFDPNTDETSMADWLIQLFDHWIADPDKYIIPIFKGLINSLLGITDHEHNESKVLVIETNGEIEAIDSLKACGQGFTKSKMKIQTHSFTDILTSPLGRLYFENSTHMLCSQCKACPILEICKGGRLVHRFKKENGFNNPSVYCRNLIQLIAHVQHRLMDIFPSIYEDSNISMIDTSEIIEYLHTVDLTTEINEHTKELISFAQ</sequence>
<evidence type="ECO:0000256" key="1">
    <source>
        <dbReference type="ARBA" id="ARBA00001966"/>
    </source>
</evidence>
<dbReference type="CDD" id="cd01335">
    <property type="entry name" value="Radical_SAM"/>
    <property type="match status" value="1"/>
</dbReference>
<evidence type="ECO:0000256" key="6">
    <source>
        <dbReference type="ARBA" id="ARBA00023014"/>
    </source>
</evidence>
<name>A0ABW5NE31_9FLAO</name>
<organism evidence="8 9">
    <name type="scientific">Aquimarina hainanensis</name>
    <dbReference type="NCBI Taxonomy" id="1578017"/>
    <lineage>
        <taxon>Bacteria</taxon>
        <taxon>Pseudomonadati</taxon>
        <taxon>Bacteroidota</taxon>
        <taxon>Flavobacteriia</taxon>
        <taxon>Flavobacteriales</taxon>
        <taxon>Flavobacteriaceae</taxon>
        <taxon>Aquimarina</taxon>
    </lineage>
</organism>
<feature type="domain" description="Radical SAM core" evidence="7">
    <location>
        <begin position="1"/>
        <end position="231"/>
    </location>
</feature>
<keyword evidence="2" id="KW-0004">4Fe-4S</keyword>
<dbReference type="SUPFAM" id="SSF102114">
    <property type="entry name" value="Radical SAM enzymes"/>
    <property type="match status" value="1"/>
</dbReference>
<dbReference type="Proteomes" id="UP001597459">
    <property type="component" value="Unassembled WGS sequence"/>
</dbReference>
<dbReference type="SFLD" id="SFLDG01067">
    <property type="entry name" value="SPASM/twitch_domain_containing"/>
    <property type="match status" value="1"/>
</dbReference>
<comment type="caution">
    <text evidence="8">The sequence shown here is derived from an EMBL/GenBank/DDBJ whole genome shotgun (WGS) entry which is preliminary data.</text>
</comment>
<keyword evidence="3" id="KW-0949">S-adenosyl-L-methionine</keyword>
<dbReference type="SFLD" id="SFLDG01072">
    <property type="entry name" value="dehydrogenase_like"/>
    <property type="match status" value="1"/>
</dbReference>
<dbReference type="Gene3D" id="3.20.20.70">
    <property type="entry name" value="Aldolase class I"/>
    <property type="match status" value="1"/>
</dbReference>
<comment type="cofactor">
    <cofactor evidence="1">
        <name>[4Fe-4S] cluster</name>
        <dbReference type="ChEBI" id="CHEBI:49883"/>
    </cofactor>
</comment>
<dbReference type="EMBL" id="JBHULX010000048">
    <property type="protein sequence ID" value="MFD2593501.1"/>
    <property type="molecule type" value="Genomic_DNA"/>
</dbReference>
<dbReference type="SFLD" id="SFLDS00029">
    <property type="entry name" value="Radical_SAM"/>
    <property type="match status" value="1"/>
</dbReference>
<evidence type="ECO:0000313" key="8">
    <source>
        <dbReference type="EMBL" id="MFD2593501.1"/>
    </source>
</evidence>
<evidence type="ECO:0000313" key="9">
    <source>
        <dbReference type="Proteomes" id="UP001597459"/>
    </source>
</evidence>